<reference evidence="2" key="2">
    <citation type="submission" date="2025-09" db="UniProtKB">
        <authorList>
            <consortium name="Ensembl"/>
        </authorList>
    </citation>
    <scope>IDENTIFICATION</scope>
</reference>
<dbReference type="Ensembl" id="ENSAOWT00000032492.1">
    <property type="protein sequence ID" value="ENSAOWP00000028683.1"/>
    <property type="gene ID" value="ENSAOWG00000019325.1"/>
</dbReference>
<dbReference type="Proteomes" id="UP000694424">
    <property type="component" value="Unplaced"/>
</dbReference>
<protein>
    <submittedName>
        <fullName evidence="2">Uncharacterized protein</fullName>
    </submittedName>
</protein>
<evidence type="ECO:0000313" key="3">
    <source>
        <dbReference type="Proteomes" id="UP000694424"/>
    </source>
</evidence>
<proteinExistence type="predicted"/>
<accession>A0A8B9QJ78</accession>
<keyword evidence="3" id="KW-1185">Reference proteome</keyword>
<sequence>MLLWHGEQRAGKAVDICLPVTCHRCQEEEGLRSFDFSGVTEGDRAAAAAWQRTNAKRKGAGKGARGAGGGPPCPSE</sequence>
<organism evidence="2 3">
    <name type="scientific">Apteryx owenii</name>
    <name type="common">Little spotted kiwi</name>
    <dbReference type="NCBI Taxonomy" id="8824"/>
    <lineage>
        <taxon>Eukaryota</taxon>
        <taxon>Metazoa</taxon>
        <taxon>Chordata</taxon>
        <taxon>Craniata</taxon>
        <taxon>Vertebrata</taxon>
        <taxon>Euteleostomi</taxon>
        <taxon>Archelosauria</taxon>
        <taxon>Archosauria</taxon>
        <taxon>Dinosauria</taxon>
        <taxon>Saurischia</taxon>
        <taxon>Theropoda</taxon>
        <taxon>Coelurosauria</taxon>
        <taxon>Aves</taxon>
        <taxon>Palaeognathae</taxon>
        <taxon>Apterygiformes</taxon>
        <taxon>Apterygidae</taxon>
        <taxon>Apteryx</taxon>
    </lineage>
</organism>
<feature type="region of interest" description="Disordered" evidence="1">
    <location>
        <begin position="52"/>
        <end position="76"/>
    </location>
</feature>
<reference evidence="2" key="1">
    <citation type="submission" date="2025-08" db="UniProtKB">
        <authorList>
            <consortium name="Ensembl"/>
        </authorList>
    </citation>
    <scope>IDENTIFICATION</scope>
</reference>
<dbReference type="AlphaFoldDB" id="A0A8B9QJ78"/>
<name>A0A8B9QJ78_APTOW</name>
<evidence type="ECO:0000313" key="2">
    <source>
        <dbReference type="Ensembl" id="ENSAOWP00000028683.1"/>
    </source>
</evidence>
<feature type="compositionally biased region" description="Gly residues" evidence="1">
    <location>
        <begin position="61"/>
        <end position="70"/>
    </location>
</feature>
<evidence type="ECO:0000256" key="1">
    <source>
        <dbReference type="SAM" id="MobiDB-lite"/>
    </source>
</evidence>